<name>A0A542XAB4_9MICO</name>
<dbReference type="Gene3D" id="2.60.40.1240">
    <property type="match status" value="1"/>
</dbReference>
<gene>
    <name evidence="2" type="ORF">FB554_0893</name>
</gene>
<organism evidence="2 3">
    <name type="scientific">Barrientosiimonas humi</name>
    <dbReference type="NCBI Taxonomy" id="999931"/>
    <lineage>
        <taxon>Bacteria</taxon>
        <taxon>Bacillati</taxon>
        <taxon>Actinomycetota</taxon>
        <taxon>Actinomycetes</taxon>
        <taxon>Micrococcales</taxon>
        <taxon>Dermacoccaceae</taxon>
        <taxon>Barrientosiimonas</taxon>
    </lineage>
</organism>
<dbReference type="EMBL" id="VFOK01000001">
    <property type="protein sequence ID" value="TQL32761.1"/>
    <property type="molecule type" value="Genomic_DNA"/>
</dbReference>
<reference evidence="2 3" key="1">
    <citation type="submission" date="2019-06" db="EMBL/GenBank/DDBJ databases">
        <title>Sequencing the genomes of 1000 actinobacteria strains.</title>
        <authorList>
            <person name="Klenk H.-P."/>
        </authorList>
    </citation>
    <scope>NUCLEOTIDE SEQUENCE [LARGE SCALE GENOMIC DNA]</scope>
    <source>
        <strain evidence="2 3">DSM 24617</strain>
    </source>
</reference>
<dbReference type="InterPro" id="IPR029050">
    <property type="entry name" value="Immunoprotect_excell_Ig-like"/>
</dbReference>
<accession>A0A542XAB4</accession>
<evidence type="ECO:0000313" key="2">
    <source>
        <dbReference type="EMBL" id="TQL32761.1"/>
    </source>
</evidence>
<comment type="caution">
    <text evidence="2">The sequence shown here is derived from an EMBL/GenBank/DDBJ whole genome shotgun (WGS) entry which is preliminary data.</text>
</comment>
<evidence type="ECO:0000313" key="3">
    <source>
        <dbReference type="Proteomes" id="UP000318336"/>
    </source>
</evidence>
<keyword evidence="3" id="KW-1185">Reference proteome</keyword>
<evidence type="ECO:0008006" key="4">
    <source>
        <dbReference type="Google" id="ProtNLM"/>
    </source>
</evidence>
<evidence type="ECO:0000256" key="1">
    <source>
        <dbReference type="ARBA" id="ARBA00022729"/>
    </source>
</evidence>
<dbReference type="Proteomes" id="UP000318336">
    <property type="component" value="Unassembled WGS sequence"/>
</dbReference>
<dbReference type="AlphaFoldDB" id="A0A542XAB4"/>
<protein>
    <recommendedName>
        <fullName evidence="4">DUF4352 domain-containing protein</fullName>
    </recommendedName>
</protein>
<proteinExistence type="predicted"/>
<sequence>MCEDTGSYTIDRGSVSAKPLNTVQKGKGIGGTIDISFGQPTLDTSSGNSFFPGEGMQTVIYPVTLKLSDGDFFTASYLKFGLTDQSGNPCKADVLNAVISGSDKLDVESLSPGDTLTKKLAFAVPVGADLSKYSLVFNDDSNGDAEVAWTAK</sequence>
<keyword evidence="1" id="KW-0732">Signal</keyword>